<evidence type="ECO:0000313" key="1">
    <source>
        <dbReference type="EMBL" id="GBN51174.1"/>
    </source>
</evidence>
<proteinExistence type="predicted"/>
<keyword evidence="2" id="KW-1185">Reference proteome</keyword>
<organism evidence="1 2">
    <name type="scientific">Araneus ventricosus</name>
    <name type="common">Orbweaver spider</name>
    <name type="synonym">Epeira ventricosa</name>
    <dbReference type="NCBI Taxonomy" id="182803"/>
    <lineage>
        <taxon>Eukaryota</taxon>
        <taxon>Metazoa</taxon>
        <taxon>Ecdysozoa</taxon>
        <taxon>Arthropoda</taxon>
        <taxon>Chelicerata</taxon>
        <taxon>Arachnida</taxon>
        <taxon>Araneae</taxon>
        <taxon>Araneomorphae</taxon>
        <taxon>Entelegynae</taxon>
        <taxon>Araneoidea</taxon>
        <taxon>Araneidae</taxon>
        <taxon>Araneus</taxon>
    </lineage>
</organism>
<dbReference type="Proteomes" id="UP000499080">
    <property type="component" value="Unassembled WGS sequence"/>
</dbReference>
<dbReference type="AlphaFoldDB" id="A0A4Y2PIL2"/>
<protein>
    <submittedName>
        <fullName evidence="1">Uncharacterized protein</fullName>
    </submittedName>
</protein>
<dbReference type="EMBL" id="BGPR01011410">
    <property type="protein sequence ID" value="GBN51174.1"/>
    <property type="molecule type" value="Genomic_DNA"/>
</dbReference>
<gene>
    <name evidence="1" type="ORF">AVEN_273116_1</name>
</gene>
<reference evidence="1 2" key="1">
    <citation type="journal article" date="2019" name="Sci. Rep.">
        <title>Orb-weaving spider Araneus ventricosus genome elucidates the spidroin gene catalogue.</title>
        <authorList>
            <person name="Kono N."/>
            <person name="Nakamura H."/>
            <person name="Ohtoshi R."/>
            <person name="Moran D.A.P."/>
            <person name="Shinohara A."/>
            <person name="Yoshida Y."/>
            <person name="Fujiwara M."/>
            <person name="Mori M."/>
            <person name="Tomita M."/>
            <person name="Arakawa K."/>
        </authorList>
    </citation>
    <scope>NUCLEOTIDE SEQUENCE [LARGE SCALE GENOMIC DNA]</scope>
</reference>
<sequence length="113" mass="13101">MPVRPTNSDGSLEERMVSVGLHLRNMLSSNNKRNDVDLSLNAESWDPSLAVRILDLKRRNTWCVALYAWWDGISHRTNRYWSDSNLRHTGLQASIFQLCHVNAFIPSECMRTR</sequence>
<name>A0A4Y2PIL2_ARAVE</name>
<comment type="caution">
    <text evidence="1">The sequence shown here is derived from an EMBL/GenBank/DDBJ whole genome shotgun (WGS) entry which is preliminary data.</text>
</comment>
<evidence type="ECO:0000313" key="2">
    <source>
        <dbReference type="Proteomes" id="UP000499080"/>
    </source>
</evidence>
<accession>A0A4Y2PIL2</accession>